<organism evidence="2 3">
    <name type="scientific">Rhizopus stolonifer</name>
    <name type="common">Rhizopus nigricans</name>
    <dbReference type="NCBI Taxonomy" id="4846"/>
    <lineage>
        <taxon>Eukaryota</taxon>
        <taxon>Fungi</taxon>
        <taxon>Fungi incertae sedis</taxon>
        <taxon>Mucoromycota</taxon>
        <taxon>Mucoromycotina</taxon>
        <taxon>Mucoromycetes</taxon>
        <taxon>Mucorales</taxon>
        <taxon>Mucorineae</taxon>
        <taxon>Rhizopodaceae</taxon>
        <taxon>Rhizopus</taxon>
    </lineage>
</organism>
<proteinExistence type="predicted"/>
<gene>
    <name evidence="2" type="ORF">CU098_008228</name>
</gene>
<name>A0A367JSA8_RHIST</name>
<reference evidence="2 3" key="1">
    <citation type="journal article" date="2018" name="G3 (Bethesda)">
        <title>Phylogenetic and Phylogenomic Definition of Rhizopus Species.</title>
        <authorList>
            <person name="Gryganskyi A.P."/>
            <person name="Golan J."/>
            <person name="Dolatabadi S."/>
            <person name="Mondo S."/>
            <person name="Robb S."/>
            <person name="Idnurm A."/>
            <person name="Muszewska A."/>
            <person name="Steczkiewicz K."/>
            <person name="Masonjones S."/>
            <person name="Liao H.L."/>
            <person name="Gajdeczka M.T."/>
            <person name="Anike F."/>
            <person name="Vuek A."/>
            <person name="Anishchenko I.M."/>
            <person name="Voigt K."/>
            <person name="de Hoog G.S."/>
            <person name="Smith M.E."/>
            <person name="Heitman J."/>
            <person name="Vilgalys R."/>
            <person name="Stajich J.E."/>
        </authorList>
    </citation>
    <scope>NUCLEOTIDE SEQUENCE [LARGE SCALE GENOMIC DNA]</scope>
    <source>
        <strain evidence="2 3">LSU 92-RS-03</strain>
    </source>
</reference>
<sequence>MNTNSEETTRQNSPATTNSSNKATSARRVYKPEPKNRASPAQEDLDEIVIDFNNKSSDDHDDEDSPPPNLSRNTKHQQSQNLAKRKRLGVGRYSASLKHL</sequence>
<protein>
    <submittedName>
        <fullName evidence="2">Uncharacterized protein</fullName>
    </submittedName>
</protein>
<feature type="compositionally biased region" description="Polar residues" evidence="1">
    <location>
        <begin position="70"/>
        <end position="82"/>
    </location>
</feature>
<accession>A0A367JSA8</accession>
<dbReference type="Proteomes" id="UP000253551">
    <property type="component" value="Unassembled WGS sequence"/>
</dbReference>
<feature type="compositionally biased region" description="Polar residues" evidence="1">
    <location>
        <begin position="1"/>
        <end position="24"/>
    </location>
</feature>
<dbReference type="AlphaFoldDB" id="A0A367JSA8"/>
<evidence type="ECO:0000313" key="2">
    <source>
        <dbReference type="EMBL" id="RCH92844.1"/>
    </source>
</evidence>
<comment type="caution">
    <text evidence="2">The sequence shown here is derived from an EMBL/GenBank/DDBJ whole genome shotgun (WGS) entry which is preliminary data.</text>
</comment>
<keyword evidence="3" id="KW-1185">Reference proteome</keyword>
<evidence type="ECO:0000256" key="1">
    <source>
        <dbReference type="SAM" id="MobiDB-lite"/>
    </source>
</evidence>
<dbReference type="EMBL" id="PJQM01002779">
    <property type="protein sequence ID" value="RCH92844.1"/>
    <property type="molecule type" value="Genomic_DNA"/>
</dbReference>
<feature type="region of interest" description="Disordered" evidence="1">
    <location>
        <begin position="1"/>
        <end position="100"/>
    </location>
</feature>
<evidence type="ECO:0000313" key="3">
    <source>
        <dbReference type="Proteomes" id="UP000253551"/>
    </source>
</evidence>